<feature type="compositionally biased region" description="Polar residues" evidence="1">
    <location>
        <begin position="630"/>
        <end position="648"/>
    </location>
</feature>
<feature type="region of interest" description="Disordered" evidence="1">
    <location>
        <begin position="630"/>
        <end position="697"/>
    </location>
</feature>
<feature type="transmembrane region" description="Helical" evidence="2">
    <location>
        <begin position="547"/>
        <end position="569"/>
    </location>
</feature>
<feature type="compositionally biased region" description="Polar residues" evidence="1">
    <location>
        <begin position="680"/>
        <end position="691"/>
    </location>
</feature>
<sequence>MSKTALISLMIMLLTWDEVLSHDPMETQFNNGPIEIDSNRVEKVWTKAGDHINCWSLVGMISKTEFAIQKMNIGICQQDLKSKKCVLASGWTKKHSESDIYICTMDKGLETIINLGVIEIEEETVLLSVRVQNDILSKDMCNTPTSRHQVLILTGDCTEIHNHGEIVKFDSRGVPVSGRYSKRVLYGQVQRGEGGGLSSKTGNPPDGDLRDAEVQGDGKPSLKQVLKKYEIVESDSIPEMLYKSQSGEFDGEPKVKVKGIKSYVDLKVQEAKSDKQERKETDVCIAFASFEFIGCKEDFDWDMKKEIDCVINVERSGRNQVEVKVLTNQLTHVTISTDKNNLNSECFGKCSFVREAEKQIEVSCGNYNKRNYLLPTSLEDNCLFASTKFKPLKITAISVCLSTSYVKSVWSIIFIAIFLNVLSIALTIGTFRRILGAVLVRYEKLRGIVGAGYICNFCGEQITNVKLAVLHDQCIKKTCPYCERSGYLTSHPLHVSSCSMRSAAIDRAVLTTSMTKSSKDYESKLRDLIKKGRVVVKQRRPVIRLGIRYRSAIIISVIVLFFILEFAVAESSKNRSDHNRGLHATDSKVNEPEDCFNYDTLFQLSEHGFGSLQRGSHLICNRCRNEVQESNTMGSSSFEVPNLNNGSATDRLGVGSGEPPDSSNKTRTTSIKGTEKEHNGNSSALLRNNTNIRRKRSLSESKKGILLEHKVKKAEGYFRRSFARTKRLRRNGNRPKTRDQADESEKKIKGGPDSTDSEAGERVDTVSPATTPSSSLEQRTREEEGESEGKPLDSKQDMYNKIVHQEWGVFDENILNIDGTDSGSISLELQTSLDRGSSIVTKGSSIGYMKASPGSAVKWKVHSSTANEDKLISVVLVDIKQVYASSIKYITSDRSIKKNTETTCNTGCSSKCGSSRKNIYMKKWDNIRTPACNPPWCVKIEMGCSCCSAEMFPYAGNGFFSVWELQYISTELLISILIDSERIDTIIRGNGRLVHGSFTFSFTNVLSNSKELPTKVILYHSRNENGVIDTLKPTRILSNTEFCLLRNCPHGKLGDYQTRNLNNILAGELDLDSEWTSFIGVESTTVCHRLEENTCIFLNLKENVGDDINRTLDTSEDLSIMWDFSHIETRYTKAGGSMSLVVRPRDFIDNMAIFLEVDNLILERERTLAQVDQLLVTDCEGCHTCSDGFTCDLFLRSRQSKPLTVEIYTKTGGIVFSQVRYITSEVGSSHKLIGIAYLNVSEVEICVKGDPDKCFDIKIILGDPSKIVMSDKFMFASTHRGNSTGGWMMLLFNTLSIIPRITGMFDTIWKYATICFLILLLPLIINVLSNILPLFNVGFGMLRTIFNYRLFRHQHNN</sequence>
<proteinExistence type="predicted"/>
<accession>A0A7T8JID4</accession>
<organism evidence="4">
    <name type="scientific">Soybean thrips bunya-like virus 4</name>
    <dbReference type="NCBI Taxonomy" id="2800862"/>
    <lineage>
        <taxon>Viruses</taxon>
        <taxon>Riboviria</taxon>
        <taxon>Orthornavirae</taxon>
        <taxon>Negarnaviricota</taxon>
        <taxon>Polyploviricotina</taxon>
        <taxon>Ellioviricetes</taxon>
        <taxon>Bunyavirales</taxon>
    </lineage>
</organism>
<evidence type="ECO:0000256" key="2">
    <source>
        <dbReference type="SAM" id="Phobius"/>
    </source>
</evidence>
<feature type="compositionally biased region" description="Basic and acidic residues" evidence="1">
    <location>
        <begin position="778"/>
        <end position="797"/>
    </location>
</feature>
<dbReference type="Pfam" id="PF01561">
    <property type="entry name" value="Hanta_Gc_N"/>
    <property type="match status" value="1"/>
</dbReference>
<evidence type="ECO:0000313" key="4">
    <source>
        <dbReference type="EMBL" id="QQP18728.1"/>
    </source>
</evidence>
<dbReference type="EMBL" id="MT293149">
    <property type="protein sequence ID" value="QQP18728.1"/>
    <property type="molecule type" value="Viral_cRNA"/>
</dbReference>
<dbReference type="GO" id="GO:0044423">
    <property type="term" value="C:virion component"/>
    <property type="evidence" value="ECO:0007669"/>
    <property type="project" value="InterPro"/>
</dbReference>
<feature type="compositionally biased region" description="Polar residues" evidence="1">
    <location>
        <begin position="661"/>
        <end position="672"/>
    </location>
</feature>
<keyword evidence="2" id="KW-1133">Transmembrane helix</keyword>
<feature type="compositionally biased region" description="Polar residues" evidence="1">
    <location>
        <begin position="767"/>
        <end position="777"/>
    </location>
</feature>
<protein>
    <submittedName>
        <fullName evidence="4">Putative glycoprotein</fullName>
    </submittedName>
</protein>
<keyword evidence="2" id="KW-0472">Membrane</keyword>
<feature type="region of interest" description="Disordered" evidence="1">
    <location>
        <begin position="191"/>
        <end position="216"/>
    </location>
</feature>
<feature type="domain" description="Hantavirus glycoprotein Gc N-terminal" evidence="3">
    <location>
        <begin position="831"/>
        <end position="1069"/>
    </location>
</feature>
<feature type="compositionally biased region" description="Basic and acidic residues" evidence="1">
    <location>
        <begin position="736"/>
        <end position="750"/>
    </location>
</feature>
<feature type="transmembrane region" description="Helical" evidence="2">
    <location>
        <begin position="409"/>
        <end position="431"/>
    </location>
</feature>
<keyword evidence="2" id="KW-0812">Transmembrane</keyword>
<feature type="region of interest" description="Disordered" evidence="1">
    <location>
        <begin position="722"/>
        <end position="797"/>
    </location>
</feature>
<name>A0A7T8JID4_9VIRU</name>
<dbReference type="InterPro" id="IPR002532">
    <property type="entry name" value="Hanta_Gc_N"/>
</dbReference>
<reference evidence="4" key="1">
    <citation type="journal article" date="2020" name="Viruses">
        <title>Soybean Thrips (Thysanoptera: Thripidae) Harbor Highly Diverse Populations of Arthropod, Fungal and Plant Viruses.</title>
        <authorList>
            <person name="Thekke-Veetil T."/>
            <person name="Lagos-Kutz D."/>
            <person name="McCoppin N.K."/>
            <person name="Hartman G.L."/>
            <person name="Ju H.K."/>
            <person name="Lim H.S."/>
            <person name="Domier L.L."/>
        </authorList>
    </citation>
    <scope>NUCLEOTIDE SEQUENCE</scope>
    <source>
        <strain evidence="4">STN1</strain>
    </source>
</reference>
<evidence type="ECO:0000259" key="3">
    <source>
        <dbReference type="Pfam" id="PF01561"/>
    </source>
</evidence>
<feature type="compositionally biased region" description="Basic residues" evidence="1">
    <location>
        <begin position="722"/>
        <end position="735"/>
    </location>
</feature>
<evidence type="ECO:0000256" key="1">
    <source>
        <dbReference type="SAM" id="MobiDB-lite"/>
    </source>
</evidence>